<organism evidence="1 2">
    <name type="scientific">Cirrhinus molitorella</name>
    <name type="common">mud carp</name>
    <dbReference type="NCBI Taxonomy" id="172907"/>
    <lineage>
        <taxon>Eukaryota</taxon>
        <taxon>Metazoa</taxon>
        <taxon>Chordata</taxon>
        <taxon>Craniata</taxon>
        <taxon>Vertebrata</taxon>
        <taxon>Euteleostomi</taxon>
        <taxon>Actinopterygii</taxon>
        <taxon>Neopterygii</taxon>
        <taxon>Teleostei</taxon>
        <taxon>Ostariophysi</taxon>
        <taxon>Cypriniformes</taxon>
        <taxon>Cyprinidae</taxon>
        <taxon>Labeoninae</taxon>
        <taxon>Labeonini</taxon>
        <taxon>Cirrhinus</taxon>
    </lineage>
</organism>
<protein>
    <submittedName>
        <fullName evidence="1">Uncharacterized protein</fullName>
    </submittedName>
</protein>
<name>A0ABR3LVP9_9TELE</name>
<gene>
    <name evidence="1" type="ORF">QQF64_014232</name>
</gene>
<evidence type="ECO:0000313" key="1">
    <source>
        <dbReference type="EMBL" id="KAL1256171.1"/>
    </source>
</evidence>
<dbReference type="EMBL" id="JAYMGO010000019">
    <property type="protein sequence ID" value="KAL1256171.1"/>
    <property type="molecule type" value="Genomic_DNA"/>
</dbReference>
<reference evidence="1 2" key="1">
    <citation type="submission" date="2023-09" db="EMBL/GenBank/DDBJ databases">
        <authorList>
            <person name="Wang M."/>
        </authorList>
    </citation>
    <scope>NUCLEOTIDE SEQUENCE [LARGE SCALE GENOMIC DNA]</scope>
    <source>
        <strain evidence="1">GT-2023</strain>
        <tissue evidence="1">Liver</tissue>
    </source>
</reference>
<dbReference type="Proteomes" id="UP001558613">
    <property type="component" value="Unassembled WGS sequence"/>
</dbReference>
<proteinExistence type="predicted"/>
<keyword evidence="2" id="KW-1185">Reference proteome</keyword>
<accession>A0ABR3LVP9</accession>
<evidence type="ECO:0000313" key="2">
    <source>
        <dbReference type="Proteomes" id="UP001558613"/>
    </source>
</evidence>
<comment type="caution">
    <text evidence="1">The sequence shown here is derived from an EMBL/GenBank/DDBJ whole genome shotgun (WGS) entry which is preliminary data.</text>
</comment>
<sequence length="91" mass="10254">MCTCELKWTIICRRDDLNAQVHVTQTQRRLTPLGSAEPCASPSGPWAWAQLWTFTNLLRTWLNGNHPSEVTGSKQSPNISRLDAFDDVISL</sequence>